<dbReference type="PANTHER" id="PTHR45640:SF13">
    <property type="entry name" value="HEAT SHOCK PROTEIN 22-RELATED"/>
    <property type="match status" value="1"/>
</dbReference>
<evidence type="ECO:0000313" key="4">
    <source>
        <dbReference type="EMBL" id="VDN94152.1"/>
    </source>
</evidence>
<accession>A0A0N4TVV9</accession>
<keyword evidence="5" id="KW-1185">Reference proteome</keyword>
<organism evidence="6">
    <name type="scientific">Brugia pahangi</name>
    <name type="common">Filarial nematode worm</name>
    <dbReference type="NCBI Taxonomy" id="6280"/>
    <lineage>
        <taxon>Eukaryota</taxon>
        <taxon>Metazoa</taxon>
        <taxon>Ecdysozoa</taxon>
        <taxon>Nematoda</taxon>
        <taxon>Chromadorea</taxon>
        <taxon>Rhabditida</taxon>
        <taxon>Spirurina</taxon>
        <taxon>Spiruromorpha</taxon>
        <taxon>Filarioidea</taxon>
        <taxon>Onchocercidae</taxon>
        <taxon>Brugia</taxon>
    </lineage>
</organism>
<reference evidence="6" key="1">
    <citation type="submission" date="2017-02" db="UniProtKB">
        <authorList>
            <consortium name="WormBaseParasite"/>
        </authorList>
    </citation>
    <scope>IDENTIFICATION</scope>
</reference>
<dbReference type="Proteomes" id="UP000278627">
    <property type="component" value="Unassembled WGS sequence"/>
</dbReference>
<dbReference type="STRING" id="6280.A0A0N4TVV9"/>
<evidence type="ECO:0000313" key="6">
    <source>
        <dbReference type="WBParaSite" id="BPAG_0001303801-mRNA-1"/>
    </source>
</evidence>
<dbReference type="GO" id="GO:0042026">
    <property type="term" value="P:protein refolding"/>
    <property type="evidence" value="ECO:0007669"/>
    <property type="project" value="TreeGrafter"/>
</dbReference>
<name>A0A0N4TVV9_BRUPA</name>
<dbReference type="Pfam" id="PF00011">
    <property type="entry name" value="HSP20"/>
    <property type="match status" value="1"/>
</dbReference>
<evidence type="ECO:0000256" key="2">
    <source>
        <dbReference type="SAM" id="MobiDB-lite"/>
    </source>
</evidence>
<dbReference type="GO" id="GO:0009408">
    <property type="term" value="P:response to heat"/>
    <property type="evidence" value="ECO:0007669"/>
    <property type="project" value="TreeGrafter"/>
</dbReference>
<dbReference type="SUPFAM" id="SSF49764">
    <property type="entry name" value="HSP20-like chaperones"/>
    <property type="match status" value="1"/>
</dbReference>
<dbReference type="InterPro" id="IPR002068">
    <property type="entry name" value="A-crystallin/Hsp20_dom"/>
</dbReference>
<dbReference type="WBParaSite" id="BPAG_0001303801-mRNA-1">
    <property type="protein sequence ID" value="BPAG_0001303801-mRNA-1"/>
    <property type="gene ID" value="BPAG_0001303801"/>
</dbReference>
<dbReference type="Gene3D" id="2.60.40.790">
    <property type="match status" value="1"/>
</dbReference>
<evidence type="ECO:0000256" key="1">
    <source>
        <dbReference type="ARBA" id="ARBA00023016"/>
    </source>
</evidence>
<dbReference type="PANTHER" id="PTHR45640">
    <property type="entry name" value="HEAT SHOCK PROTEIN HSP-12.2-RELATED"/>
    <property type="match status" value="1"/>
</dbReference>
<dbReference type="GO" id="GO:0005737">
    <property type="term" value="C:cytoplasm"/>
    <property type="evidence" value="ECO:0007669"/>
    <property type="project" value="TreeGrafter"/>
</dbReference>
<dbReference type="AlphaFoldDB" id="A0A0N4TVV9"/>
<proteinExistence type="predicted"/>
<dbReference type="GO" id="GO:0005634">
    <property type="term" value="C:nucleus"/>
    <property type="evidence" value="ECO:0007669"/>
    <property type="project" value="TreeGrafter"/>
</dbReference>
<protein>
    <submittedName>
        <fullName evidence="6">SHSP domain-containing protein</fullName>
    </submittedName>
</protein>
<evidence type="ECO:0000259" key="3">
    <source>
        <dbReference type="Pfam" id="PF00011"/>
    </source>
</evidence>
<feature type="compositionally biased region" description="Basic and acidic residues" evidence="2">
    <location>
        <begin position="14"/>
        <end position="26"/>
    </location>
</feature>
<feature type="region of interest" description="Disordered" evidence="2">
    <location>
        <begin position="1"/>
        <end position="26"/>
    </location>
</feature>
<evidence type="ECO:0000313" key="5">
    <source>
        <dbReference type="Proteomes" id="UP000278627"/>
    </source>
</evidence>
<dbReference type="GO" id="GO:0051082">
    <property type="term" value="F:unfolded protein binding"/>
    <property type="evidence" value="ECO:0007669"/>
    <property type="project" value="TreeGrafter"/>
</dbReference>
<dbReference type="CDD" id="cd06526">
    <property type="entry name" value="metazoan_ACD"/>
    <property type="match status" value="1"/>
</dbReference>
<feature type="domain" description="SHSP" evidence="3">
    <location>
        <begin position="9"/>
        <end position="63"/>
    </location>
</feature>
<dbReference type="EMBL" id="UZAD01013339">
    <property type="protein sequence ID" value="VDN94152.1"/>
    <property type="molecule type" value="Genomic_DNA"/>
</dbReference>
<reference evidence="4 5" key="2">
    <citation type="submission" date="2018-11" db="EMBL/GenBank/DDBJ databases">
        <authorList>
            <consortium name="Pathogen Informatics"/>
        </authorList>
    </citation>
    <scope>NUCLEOTIDE SEQUENCE [LARGE SCALE GENOMIC DNA]</scope>
</reference>
<keyword evidence="1" id="KW-0346">Stress response</keyword>
<dbReference type="InterPro" id="IPR008978">
    <property type="entry name" value="HSP20-like_chaperone"/>
</dbReference>
<sequence>MGRNTRTLVRLQAHHNERNDQSGRGSIERHFVRKYVMPEEVQTDTIESHLSDKGVLTICATKTMIGSLHEVPLFEHAQRNRK</sequence>
<dbReference type="InterPro" id="IPR001436">
    <property type="entry name" value="Alpha-crystallin/sHSP_animal"/>
</dbReference>
<gene>
    <name evidence="4" type="ORF">BPAG_LOCUS12966</name>
</gene>